<evidence type="ECO:0000313" key="3">
    <source>
        <dbReference type="Proteomes" id="UP001152622"/>
    </source>
</evidence>
<name>A0A9Q1J7S1_SYNKA</name>
<accession>A0A9Q1J7S1</accession>
<dbReference type="Proteomes" id="UP001152622">
    <property type="component" value="Chromosome 3"/>
</dbReference>
<organism evidence="2 3">
    <name type="scientific">Synaphobranchus kaupii</name>
    <name type="common">Kaup's arrowtooth eel</name>
    <dbReference type="NCBI Taxonomy" id="118154"/>
    <lineage>
        <taxon>Eukaryota</taxon>
        <taxon>Metazoa</taxon>
        <taxon>Chordata</taxon>
        <taxon>Craniata</taxon>
        <taxon>Vertebrata</taxon>
        <taxon>Euteleostomi</taxon>
        <taxon>Actinopterygii</taxon>
        <taxon>Neopterygii</taxon>
        <taxon>Teleostei</taxon>
        <taxon>Anguilliformes</taxon>
        <taxon>Synaphobranchidae</taxon>
        <taxon>Synaphobranchus</taxon>
    </lineage>
</organism>
<feature type="compositionally biased region" description="Basic and acidic residues" evidence="1">
    <location>
        <begin position="1"/>
        <end position="26"/>
    </location>
</feature>
<dbReference type="EMBL" id="JAINUF010000003">
    <property type="protein sequence ID" value="KAJ8370441.1"/>
    <property type="molecule type" value="Genomic_DNA"/>
</dbReference>
<protein>
    <submittedName>
        <fullName evidence="2">Uncharacterized protein</fullName>
    </submittedName>
</protein>
<keyword evidence="3" id="KW-1185">Reference proteome</keyword>
<gene>
    <name evidence="2" type="ORF">SKAU_G00104690</name>
</gene>
<evidence type="ECO:0000313" key="2">
    <source>
        <dbReference type="EMBL" id="KAJ8370441.1"/>
    </source>
</evidence>
<proteinExistence type="predicted"/>
<feature type="region of interest" description="Disordered" evidence="1">
    <location>
        <begin position="1"/>
        <end position="84"/>
    </location>
</feature>
<reference evidence="2" key="1">
    <citation type="journal article" date="2023" name="Science">
        <title>Genome structures resolve the early diversification of teleost fishes.</title>
        <authorList>
            <person name="Parey E."/>
            <person name="Louis A."/>
            <person name="Montfort J."/>
            <person name="Bouchez O."/>
            <person name="Roques C."/>
            <person name="Iampietro C."/>
            <person name="Lluch J."/>
            <person name="Castinel A."/>
            <person name="Donnadieu C."/>
            <person name="Desvignes T."/>
            <person name="Floi Bucao C."/>
            <person name="Jouanno E."/>
            <person name="Wen M."/>
            <person name="Mejri S."/>
            <person name="Dirks R."/>
            <person name="Jansen H."/>
            <person name="Henkel C."/>
            <person name="Chen W.J."/>
            <person name="Zahm M."/>
            <person name="Cabau C."/>
            <person name="Klopp C."/>
            <person name="Thompson A.W."/>
            <person name="Robinson-Rechavi M."/>
            <person name="Braasch I."/>
            <person name="Lecointre G."/>
            <person name="Bobe J."/>
            <person name="Postlethwait J.H."/>
            <person name="Berthelot C."/>
            <person name="Roest Crollius H."/>
            <person name="Guiguen Y."/>
        </authorList>
    </citation>
    <scope>NUCLEOTIDE SEQUENCE</scope>
    <source>
        <strain evidence="2">WJC10195</strain>
    </source>
</reference>
<sequence>MCIEQERRISDEKKQAGHKHRNDDAAPKCLSRGRWISPPPLSRSLESHHTGCSTKSRSGERGGATAKGPAPVPKRPFSEGADRRTRVLQNDQLLLFLAAVQQTSWRGVKRRRTGADEAADTGRFMPSVSGLLPEPSYPGLWAIGSDPHDSWPCSRFDEATGHFTAQCTAPFPAAAGSSSQAEPK</sequence>
<evidence type="ECO:0000256" key="1">
    <source>
        <dbReference type="SAM" id="MobiDB-lite"/>
    </source>
</evidence>
<dbReference type="AlphaFoldDB" id="A0A9Q1J7S1"/>
<comment type="caution">
    <text evidence="2">The sequence shown here is derived from an EMBL/GenBank/DDBJ whole genome shotgun (WGS) entry which is preliminary data.</text>
</comment>